<dbReference type="Proteomes" id="UP001165168">
    <property type="component" value="Unassembled WGS sequence"/>
</dbReference>
<keyword evidence="2" id="KW-0812">Transmembrane</keyword>
<evidence type="ECO:0000313" key="4">
    <source>
        <dbReference type="EMBL" id="QDP75775.1"/>
    </source>
</evidence>
<feature type="transmembrane region" description="Helical" evidence="2">
    <location>
        <begin position="37"/>
        <end position="58"/>
    </location>
</feature>
<evidence type="ECO:0000313" key="6">
    <source>
        <dbReference type="Proteomes" id="UP001165168"/>
    </source>
</evidence>
<feature type="transmembrane region" description="Helical" evidence="2">
    <location>
        <begin position="161"/>
        <end position="181"/>
    </location>
</feature>
<dbReference type="AlphaFoldDB" id="A0AAV5PBI2"/>
<gene>
    <name evidence="3" type="ORF">Ccel01_31380</name>
    <name evidence="4" type="ORF">FOG94_12165</name>
</gene>
<feature type="region of interest" description="Disordered" evidence="1">
    <location>
        <begin position="411"/>
        <end position="436"/>
    </location>
</feature>
<feature type="transmembrane region" description="Helical" evidence="2">
    <location>
        <begin position="103"/>
        <end position="121"/>
    </location>
</feature>
<evidence type="ECO:0000313" key="3">
    <source>
        <dbReference type="EMBL" id="GLY58536.1"/>
    </source>
</evidence>
<sequence length="436" mass="48999">MQWDILDTREWASVFWLAVVAALCVAVPNVRRGLADVFVAFFGSWKLVVVFATFLGWLASACYLGWLVGAWNTGLMPDTVAWVLVSGFGLLLSSNEVTKKEHFFRNALLSALGLSAFMQFVLNLQTFNLAIELVLLPTVTILVALEMVARADPKHRPAQRIISSLLAIIGLWVIVATVRGLAGSWRGLDLRQTGLELAFSIWFPLAALPFVYVLALVMAYEKVLTHRFFRDDRTPPPFTARLAMLVGLRGNLRAVEELPRHHAEYRALVRSSGFAEARANVRRYKTARSDRRRAAEEAQARLVAHAGVKGLDVDGRALDQREIRETRDALRWLQTCHLGHYRNRDEYRTDLLTDVLRDDFTGQGLPADHGVTMFVREDGQSWYAWRRTPSGQVLGIGMSDGRNHEWLYDAEEPPTGFPGADPSWGSSPFATPPNWR</sequence>
<accession>A0AAV5PBI2</accession>
<feature type="transmembrane region" description="Helical" evidence="2">
    <location>
        <begin position="12"/>
        <end position="30"/>
    </location>
</feature>
<dbReference type="RefSeq" id="WP_137280539.1">
    <property type="nucleotide sequence ID" value="NZ_BSTG01000004.1"/>
</dbReference>
<evidence type="ECO:0000313" key="5">
    <source>
        <dbReference type="Proteomes" id="UP000319068"/>
    </source>
</evidence>
<keyword evidence="5" id="KW-1185">Reference proteome</keyword>
<evidence type="ECO:0000256" key="2">
    <source>
        <dbReference type="SAM" id="Phobius"/>
    </source>
</evidence>
<dbReference type="EMBL" id="CP041694">
    <property type="protein sequence ID" value="QDP75775.1"/>
    <property type="molecule type" value="Genomic_DNA"/>
</dbReference>
<keyword evidence="2" id="KW-1133">Transmembrane helix</keyword>
<dbReference type="EMBL" id="BSTG01000004">
    <property type="protein sequence ID" value="GLY58536.1"/>
    <property type="molecule type" value="Genomic_DNA"/>
</dbReference>
<reference evidence="3" key="2">
    <citation type="submission" date="2023-03" db="EMBL/GenBank/DDBJ databases">
        <title>Cellulosimicrobium cellulans NBRC 103059.</title>
        <authorList>
            <person name="Ichikawa N."/>
            <person name="Sato H."/>
            <person name="Tonouchi N."/>
        </authorList>
    </citation>
    <scope>NUCLEOTIDE SEQUENCE</scope>
    <source>
        <strain evidence="3">NBRC 103059</strain>
    </source>
</reference>
<keyword evidence="2" id="KW-0472">Membrane</keyword>
<organism evidence="3 6">
    <name type="scientific">Cellulosimicrobium cellulans</name>
    <name type="common">Arthrobacter luteus</name>
    <dbReference type="NCBI Taxonomy" id="1710"/>
    <lineage>
        <taxon>Bacteria</taxon>
        <taxon>Bacillati</taxon>
        <taxon>Actinomycetota</taxon>
        <taxon>Actinomycetes</taxon>
        <taxon>Micrococcales</taxon>
        <taxon>Promicromonosporaceae</taxon>
        <taxon>Cellulosimicrobium</taxon>
    </lineage>
</organism>
<dbReference type="Proteomes" id="UP000319068">
    <property type="component" value="Chromosome"/>
</dbReference>
<name>A0AAV5PBI2_CELCE</name>
<proteinExistence type="predicted"/>
<reference evidence="4 5" key="1">
    <citation type="submission" date="2019-07" db="EMBL/GenBank/DDBJ databases">
        <title>Complete Genome Sequence and Methylome Analysis of Arthrobacter luteus NEB113.</title>
        <authorList>
            <person name="Fomenkov A."/>
            <person name="Anton B.P."/>
            <person name="Vincze T."/>
            <person name="Roberts R.J."/>
        </authorList>
    </citation>
    <scope>NUCLEOTIDE SEQUENCE [LARGE SCALE GENOMIC DNA]</scope>
    <source>
        <strain evidence="4 5">NEB113</strain>
    </source>
</reference>
<feature type="transmembrane region" description="Helical" evidence="2">
    <location>
        <begin position="127"/>
        <end position="149"/>
    </location>
</feature>
<protein>
    <recommendedName>
        <fullName evidence="7">DUF4153 domain-containing protein</fullName>
    </recommendedName>
</protein>
<evidence type="ECO:0000256" key="1">
    <source>
        <dbReference type="SAM" id="MobiDB-lite"/>
    </source>
</evidence>
<feature type="transmembrane region" description="Helical" evidence="2">
    <location>
        <begin position="70"/>
        <end position="91"/>
    </location>
</feature>
<evidence type="ECO:0008006" key="7">
    <source>
        <dbReference type="Google" id="ProtNLM"/>
    </source>
</evidence>
<feature type="transmembrane region" description="Helical" evidence="2">
    <location>
        <begin position="201"/>
        <end position="220"/>
    </location>
</feature>